<dbReference type="InterPro" id="IPR001087">
    <property type="entry name" value="GDSL"/>
</dbReference>
<dbReference type="GO" id="GO:0016788">
    <property type="term" value="F:hydrolase activity, acting on ester bonds"/>
    <property type="evidence" value="ECO:0007669"/>
    <property type="project" value="InterPro"/>
</dbReference>
<reference evidence="1" key="1">
    <citation type="submission" date="2019-08" db="EMBL/GenBank/DDBJ databases">
        <title>The improved chromosome-level genome for the pearl oyster Pinctada fucata martensii using PacBio sequencing and Hi-C.</title>
        <authorList>
            <person name="Zheng Z."/>
        </authorList>
    </citation>
    <scope>NUCLEOTIDE SEQUENCE</scope>
    <source>
        <strain evidence="1">ZZ-2019</strain>
        <tissue evidence="1">Adductor muscle</tissue>
    </source>
</reference>
<dbReference type="InterPro" id="IPR036514">
    <property type="entry name" value="SGNH_hydro_sf"/>
</dbReference>
<dbReference type="EMBL" id="VSWD01000003">
    <property type="protein sequence ID" value="KAK3106079.1"/>
    <property type="molecule type" value="Genomic_DNA"/>
</dbReference>
<evidence type="ECO:0000313" key="2">
    <source>
        <dbReference type="Proteomes" id="UP001186944"/>
    </source>
</evidence>
<sequence length="193" mass="22200">MKTLIIGSSHINHLDRYINRSGLRSFDLNNEHSVRLFGVNGGQLSNTSHISRLERAIVNNRPNQLILQIGGNDLDSGNQLDADKLEEIISGIISLCTMWRTRYHLQDVCVVQLFFRSRTRRTTVSKYNEHVRLANMKLKKELAKHNHIRYWKVKGIKNSAQPVYSDGVHFNQNGLVKYYRAIRGAITSFHKAC</sequence>
<dbReference type="SUPFAM" id="SSF52266">
    <property type="entry name" value="SGNH hydrolase"/>
    <property type="match status" value="1"/>
</dbReference>
<comment type="caution">
    <text evidence="1">The sequence shown here is derived from an EMBL/GenBank/DDBJ whole genome shotgun (WGS) entry which is preliminary data.</text>
</comment>
<keyword evidence="2" id="KW-1185">Reference proteome</keyword>
<dbReference type="Gene3D" id="3.40.50.1110">
    <property type="entry name" value="SGNH hydrolase"/>
    <property type="match status" value="1"/>
</dbReference>
<protein>
    <submittedName>
        <fullName evidence="1">Uncharacterized protein</fullName>
    </submittedName>
</protein>
<organism evidence="1 2">
    <name type="scientific">Pinctada imbricata</name>
    <name type="common">Atlantic pearl-oyster</name>
    <name type="synonym">Pinctada martensii</name>
    <dbReference type="NCBI Taxonomy" id="66713"/>
    <lineage>
        <taxon>Eukaryota</taxon>
        <taxon>Metazoa</taxon>
        <taxon>Spiralia</taxon>
        <taxon>Lophotrochozoa</taxon>
        <taxon>Mollusca</taxon>
        <taxon>Bivalvia</taxon>
        <taxon>Autobranchia</taxon>
        <taxon>Pteriomorphia</taxon>
        <taxon>Pterioida</taxon>
        <taxon>Pterioidea</taxon>
        <taxon>Pteriidae</taxon>
        <taxon>Pinctada</taxon>
    </lineage>
</organism>
<proteinExistence type="predicted"/>
<accession>A0AA88YJ00</accession>
<dbReference type="Pfam" id="PF00657">
    <property type="entry name" value="Lipase_GDSL"/>
    <property type="match status" value="1"/>
</dbReference>
<name>A0AA88YJ00_PINIB</name>
<evidence type="ECO:0000313" key="1">
    <source>
        <dbReference type="EMBL" id="KAK3106079.1"/>
    </source>
</evidence>
<gene>
    <name evidence="1" type="ORF">FSP39_012201</name>
</gene>
<dbReference type="Proteomes" id="UP001186944">
    <property type="component" value="Unassembled WGS sequence"/>
</dbReference>
<dbReference type="AlphaFoldDB" id="A0AA88YJ00"/>
<dbReference type="CDD" id="cd00229">
    <property type="entry name" value="SGNH_hydrolase"/>
    <property type="match status" value="1"/>
</dbReference>